<dbReference type="AlphaFoldDB" id="A0A1T4MYF6"/>
<sequence length="69" mass="7831">MTKVVRLVSSNLTTFHRPSYDSFCADGVSGSGVLRGSTFFFYSGGNMIFARIDRDLRSVFMIDKQILWK</sequence>
<gene>
    <name evidence="1" type="ORF">SAMN02745205_01717</name>
</gene>
<dbReference type="Proteomes" id="UP000189956">
    <property type="component" value="Unassembled WGS sequence"/>
</dbReference>
<evidence type="ECO:0000313" key="2">
    <source>
        <dbReference type="Proteomes" id="UP000189956"/>
    </source>
</evidence>
<proteinExistence type="predicted"/>
<reference evidence="1 2" key="1">
    <citation type="submission" date="2017-02" db="EMBL/GenBank/DDBJ databases">
        <authorList>
            <person name="Peterson S.W."/>
        </authorList>
    </citation>
    <scope>NUCLEOTIDE SEQUENCE [LARGE SCALE GENOMIC DNA]</scope>
    <source>
        <strain evidence="1 2">ATCC 700135</strain>
    </source>
</reference>
<organism evidence="1 2">
    <name type="scientific">Porphyromonas cangingivalis</name>
    <dbReference type="NCBI Taxonomy" id="36874"/>
    <lineage>
        <taxon>Bacteria</taxon>
        <taxon>Pseudomonadati</taxon>
        <taxon>Bacteroidota</taxon>
        <taxon>Bacteroidia</taxon>
        <taxon>Bacteroidales</taxon>
        <taxon>Porphyromonadaceae</taxon>
        <taxon>Porphyromonas</taxon>
    </lineage>
</organism>
<accession>A0A1T4MYF6</accession>
<protein>
    <submittedName>
        <fullName evidence="1">Uncharacterized protein</fullName>
    </submittedName>
</protein>
<evidence type="ECO:0000313" key="1">
    <source>
        <dbReference type="EMBL" id="SJZ71941.1"/>
    </source>
</evidence>
<dbReference type="EMBL" id="FUWL01000016">
    <property type="protein sequence ID" value="SJZ71941.1"/>
    <property type="molecule type" value="Genomic_DNA"/>
</dbReference>
<name>A0A1T4MYF6_PORCN</name>